<keyword evidence="1" id="KW-0472">Membrane</keyword>
<organism evidence="2 3">
    <name type="scientific">Mycoplasmopsis columbinasalis</name>
    <dbReference type="NCBI Taxonomy" id="114880"/>
    <lineage>
        <taxon>Bacteria</taxon>
        <taxon>Bacillati</taxon>
        <taxon>Mycoplasmatota</taxon>
        <taxon>Mycoplasmoidales</taxon>
        <taxon>Metamycoplasmataceae</taxon>
        <taxon>Mycoplasmopsis</taxon>
    </lineage>
</organism>
<keyword evidence="1" id="KW-0812">Transmembrane</keyword>
<reference evidence="2 3" key="1">
    <citation type="submission" date="2019-01" db="EMBL/GenBank/DDBJ databases">
        <authorList>
            <consortium name="Pathogen Informatics"/>
        </authorList>
    </citation>
    <scope>NUCLEOTIDE SEQUENCE [LARGE SCALE GENOMIC DNA]</scope>
    <source>
        <strain evidence="2 3">NCTC10184</strain>
    </source>
</reference>
<name>A0A449BB28_9BACT</name>
<gene>
    <name evidence="2" type="ORF">NCTC10184_00635</name>
</gene>
<proteinExistence type="predicted"/>
<keyword evidence="1" id="KW-1133">Transmembrane helix</keyword>
<keyword evidence="3" id="KW-1185">Reference proteome</keyword>
<evidence type="ECO:0000313" key="3">
    <source>
        <dbReference type="Proteomes" id="UP000290876"/>
    </source>
</evidence>
<sequence length="1355" mass="156458">MVKIELFWKYTTSTKNHLDSFVENYRKLKNELIANNSKFESFLGGNISTRNWNLPIQFANEPTNEEIFNKWISKWKENLTLSEGKNIRRELVIEKNSDNTVNLKIKKETRDNEPGSDWYSVGSIDLVKNFPLKFKRNAKGEEYFRIKSEMNADISLFSDTGGNLNTKKTENEKKELAQFGLENNLTKLEKHIKNLNTQYNFFEVVFAQKENSANNIYLYLKEKTNSTTIETREKTIAFQTNNAGIIVDIANSFEIIYGPYANFYDKSDIKIAKELPKVIEIPKKAETITDEKTNHSYLLLDNGTYKVYSPVSVKFTAKNDNFVLYVNGVQAEVYNNIFFVDLAEKDKDKIGKESKYVLEVRKYVNGSRNFPQDLESITRKTIIYKPKPFKVDIKWFGWNPDKNPDQKNLISRYLVDENGEVKRDGNGAALKNPNYDETIDPLTGTKKQLIWFKTNLYIDKPLNNSFLRLKNNLLHATYIGKAHNSSQLLYMKKTGLPYGSKFIFNNKKVDTPQTEWAGVIAEATVIGKGGSFVYGGDTKEIEIYKLNEISINNSTELYLDYAKKWINDDSRIVKIPSDENSFLISSNDEFFSQNGIYLFVSRGEDTISSFKFVLIQERDDEKNQNLIGSSFTDNIKSKQVQPLFESEIGKKFFAYLKNVLKVEYQLKTLSYEQCLVYFQKFLQYTEEQTKNNENDRVWIRPLFNHNLDNLYSRNEFKAKYEGNLNTLAKDIFADFAHKDKIAIQSFTIDNYRKNNVILDLIVTNPNLKYQLIANRVNFPIIFTDSNIGNEDEENIDTDPDIIYLEFDDEYIRTIEAPKYNVKSFIKTFNNKEPKRLWLKNLSRRSYEHINFENLTITKNDESQSVNITLKAELKPSAIALKKQLINQELHTTISYDLFGSGATGIFADIDIFTINLIGVSQDQIEARIKWVLAQQMPHLVYERDYRIVPDTLERIKAILNEPEANIRDANARSEDLSLEEKETEANFGKTLCRITLPVINTIYDLSKVSFPALDINAKYNVSTLNTEILKTYLNTHILDTTGLNYFDINDIVYTNFNQLQNALVQASQQNMPANFNIEFQGRTNSKVKNSNRFAVQYHGHYDKTYTDLSEIDLKLTYAENDRAKLTNAIYNEIVKTLNEKGIETKAYIPISKGLIALLVNELTPDDAELPVTITKEFFIKPNEPFGQNQGKVTITNTLNQKPIDNNQFLIDLSIVNFDLTYDENVLSKLEAQIIADIKAKMTNAYQLNETQYAINRHKLHKLIREIFDPNAKVKTKAFLIEPIENISENNGKVNITNTNTKPVNDDLPDIGEDPEEIAKKVFIKKVSYSVGGTVAFVTAFVLFVIWRKKRVRKIR</sequence>
<dbReference type="KEGG" id="mcob:NCTC10184_00635"/>
<dbReference type="Proteomes" id="UP000290876">
    <property type="component" value="Chromosome"/>
</dbReference>
<accession>A0A449BB28</accession>
<dbReference type="NCBIfam" id="NF045892">
    <property type="entry name" value="ICE_Mbov_0399"/>
    <property type="match status" value="1"/>
</dbReference>
<dbReference type="EMBL" id="LR215043">
    <property type="protein sequence ID" value="VEU78391.1"/>
    <property type="molecule type" value="Genomic_DNA"/>
</dbReference>
<evidence type="ECO:0000313" key="2">
    <source>
        <dbReference type="EMBL" id="VEU78391.1"/>
    </source>
</evidence>
<protein>
    <submittedName>
        <fullName evidence="2">Uncharacterized protein</fullName>
    </submittedName>
</protein>
<evidence type="ECO:0000256" key="1">
    <source>
        <dbReference type="SAM" id="Phobius"/>
    </source>
</evidence>
<feature type="transmembrane region" description="Helical" evidence="1">
    <location>
        <begin position="1326"/>
        <end position="1346"/>
    </location>
</feature>